<dbReference type="InterPro" id="IPR036095">
    <property type="entry name" value="PTS_EIIB-like_sf"/>
</dbReference>
<dbReference type="Pfam" id="PF02302">
    <property type="entry name" value="PTS_IIB"/>
    <property type="match status" value="1"/>
</dbReference>
<dbReference type="GO" id="GO:0008982">
    <property type="term" value="F:protein-N(PI)-phosphohistidine-sugar phosphotransferase activity"/>
    <property type="evidence" value="ECO:0007669"/>
    <property type="project" value="InterPro"/>
</dbReference>
<dbReference type="InterPro" id="IPR003501">
    <property type="entry name" value="PTS_EIIB_2/3"/>
</dbReference>
<dbReference type="SUPFAM" id="SSF52794">
    <property type="entry name" value="PTS system IIB component-like"/>
    <property type="match status" value="1"/>
</dbReference>
<comment type="caution">
    <text evidence="3">The sequence shown here is derived from an EMBL/GenBank/DDBJ whole genome shotgun (WGS) entry which is preliminary data.</text>
</comment>
<gene>
    <name evidence="3" type="ORF">EV207_11761</name>
</gene>
<proteinExistence type="predicted"/>
<dbReference type="PROSITE" id="PS51099">
    <property type="entry name" value="PTS_EIIB_TYPE_2"/>
    <property type="match status" value="1"/>
</dbReference>
<dbReference type="OrthoDB" id="6603449at2"/>
<evidence type="ECO:0000313" key="4">
    <source>
        <dbReference type="Proteomes" id="UP000295416"/>
    </source>
</evidence>
<reference evidence="3 4" key="1">
    <citation type="submission" date="2019-03" db="EMBL/GenBank/DDBJ databases">
        <title>Genomic Encyclopedia of Type Strains, Phase IV (KMG-IV): sequencing the most valuable type-strain genomes for metagenomic binning, comparative biology and taxonomic classification.</title>
        <authorList>
            <person name="Goeker M."/>
        </authorList>
    </citation>
    <scope>NUCLEOTIDE SEQUENCE [LARGE SCALE GENOMIC DNA]</scope>
    <source>
        <strain evidence="3 4">DSM 19377</strain>
    </source>
</reference>
<dbReference type="Proteomes" id="UP000295416">
    <property type="component" value="Unassembled WGS sequence"/>
</dbReference>
<keyword evidence="4" id="KW-1185">Reference proteome</keyword>
<evidence type="ECO:0000259" key="2">
    <source>
        <dbReference type="PROSITE" id="PS51099"/>
    </source>
</evidence>
<keyword evidence="1" id="KW-0808">Transferase</keyword>
<accession>A0A4R2P1M2</accession>
<dbReference type="Gene3D" id="3.40.50.2300">
    <property type="match status" value="1"/>
</dbReference>
<name>A0A4R2P1M2_9BACL</name>
<dbReference type="GO" id="GO:0009401">
    <property type="term" value="P:phosphoenolpyruvate-dependent sugar phosphotransferase system"/>
    <property type="evidence" value="ECO:0007669"/>
    <property type="project" value="InterPro"/>
</dbReference>
<evidence type="ECO:0000313" key="3">
    <source>
        <dbReference type="EMBL" id="TCP27834.1"/>
    </source>
</evidence>
<organism evidence="3 4">
    <name type="scientific">Scopulibacillus darangshiensis</name>
    <dbReference type="NCBI Taxonomy" id="442528"/>
    <lineage>
        <taxon>Bacteria</taxon>
        <taxon>Bacillati</taxon>
        <taxon>Bacillota</taxon>
        <taxon>Bacilli</taxon>
        <taxon>Bacillales</taxon>
        <taxon>Sporolactobacillaceae</taxon>
        <taxon>Scopulibacillus</taxon>
    </lineage>
</organism>
<dbReference type="AlphaFoldDB" id="A0A4R2P1M2"/>
<evidence type="ECO:0000256" key="1">
    <source>
        <dbReference type="ARBA" id="ARBA00022679"/>
    </source>
</evidence>
<sequence>MKLLVVCGSGLGSSFMVEMNINDILKEFNVENIEVNHTDLGSATSDMADVFIAGRDMEEGISSLGKTVILDNILDKEELKARLESLLKEKQII</sequence>
<dbReference type="RefSeq" id="WP_132746495.1">
    <property type="nucleotide sequence ID" value="NZ_SLXK01000017.1"/>
</dbReference>
<protein>
    <submittedName>
        <fullName evidence="3">PTS system IIB component (L-Asc family)</fullName>
    </submittedName>
</protein>
<feature type="domain" description="PTS EIIB type-2" evidence="2">
    <location>
        <begin position="1"/>
        <end position="91"/>
    </location>
</feature>
<dbReference type="CDD" id="cd05563">
    <property type="entry name" value="PTS_IIB_ascorbate"/>
    <property type="match status" value="1"/>
</dbReference>
<dbReference type="EMBL" id="SLXK01000017">
    <property type="protein sequence ID" value="TCP27834.1"/>
    <property type="molecule type" value="Genomic_DNA"/>
</dbReference>
<dbReference type="InterPro" id="IPR013011">
    <property type="entry name" value="PTS_EIIB_2"/>
</dbReference>